<dbReference type="GO" id="GO:0003676">
    <property type="term" value="F:nucleic acid binding"/>
    <property type="evidence" value="ECO:0007669"/>
    <property type="project" value="InterPro"/>
</dbReference>
<accession>A0A1I4PS78</accession>
<dbReference type="SMART" id="SM00491">
    <property type="entry name" value="HELICc2"/>
    <property type="match status" value="1"/>
</dbReference>
<dbReference type="EMBL" id="FOUO01000002">
    <property type="protein sequence ID" value="SFM30721.1"/>
    <property type="molecule type" value="Genomic_DNA"/>
</dbReference>
<sequence length="638" mass="69907">MSASPADLLGADGPLARTLERFAPRESQQRMADAVGAAMGDGETLVVEAGTGVGKTFGYLVPALLHGGKVLLSTGTRNLQDQLYHKDLPLVRRALGVHARIALLKGRANYLCPHRLALAVAEGRQLEPRLRQPLAQVQAWAERTRSGDIAELQGLGEDAEIWPRVTSTTDNCLGTDCPEYDRCCVAQARRRAQEADVVVINHHLLMADLALREEGFAELLPSADAFVLDEAHQLPDVAGSFFGTTVSARQLVDLSRDCLAELVREAPDVPELRTRADALGDGVKAFRLVLGGGLERRAWEAVADRDEVQTGLEELETALRELAEGMEAVADRAKGLESCARRARDHLQRLQRFRDPPSDEVPWYETWTRTFALHLTPLDVASVFAQRRAACASAWVFTSATLSVDGRFDHFNRRMGLGRPRELLLDSPFDYANQARVYLPRPMPEPNAPGFTRAVVDTALPLIRANPGGTFLLFTSLRALREAAELLAQGLQDRELLVQGNGPRGLLLERFREAGNAVLLGSHSFWEGVDVRGDALSCVVIDRLPFAAPGDPVLEARMAAIRERGGNPFRDLQLPQAVIALKQGAGRLIRDSHDQGVLILCDPRIQTKSYGKIFMKSLPPMGRVSGPQEVIRFLQEGA</sequence>
<dbReference type="SMART" id="SM00487">
    <property type="entry name" value="DEXDc"/>
    <property type="match status" value="1"/>
</dbReference>
<feature type="coiled-coil region" evidence="5">
    <location>
        <begin position="305"/>
        <end position="332"/>
    </location>
</feature>
<evidence type="ECO:0000256" key="1">
    <source>
        <dbReference type="ARBA" id="ARBA00022741"/>
    </source>
</evidence>
<dbReference type="STRING" id="195064.SAMN05421721_102201"/>
<dbReference type="InterPro" id="IPR045028">
    <property type="entry name" value="DinG/Rad3-like"/>
</dbReference>
<dbReference type="PANTHER" id="PTHR11472">
    <property type="entry name" value="DNA REPAIR DEAD HELICASE RAD3/XP-D SUBFAMILY MEMBER"/>
    <property type="match status" value="1"/>
</dbReference>
<dbReference type="SUPFAM" id="SSF52540">
    <property type="entry name" value="P-loop containing nucleoside triphosphate hydrolases"/>
    <property type="match status" value="2"/>
</dbReference>
<dbReference type="Proteomes" id="UP000199556">
    <property type="component" value="Unassembled WGS sequence"/>
</dbReference>
<reference evidence="7 8" key="1">
    <citation type="submission" date="2016-10" db="EMBL/GenBank/DDBJ databases">
        <authorList>
            <person name="de Groot N.N."/>
        </authorList>
    </citation>
    <scope>NUCLEOTIDE SEQUENCE [LARGE SCALE GENOMIC DNA]</scope>
    <source>
        <strain evidence="7 8">DSM 4180</strain>
    </source>
</reference>
<evidence type="ECO:0000313" key="7">
    <source>
        <dbReference type="EMBL" id="SFM30721.1"/>
    </source>
</evidence>
<dbReference type="GO" id="GO:0006281">
    <property type="term" value="P:DNA repair"/>
    <property type="evidence" value="ECO:0007669"/>
    <property type="project" value="TreeGrafter"/>
</dbReference>
<evidence type="ECO:0000256" key="5">
    <source>
        <dbReference type="SAM" id="Coils"/>
    </source>
</evidence>
<keyword evidence="2" id="KW-0378">Hydrolase</keyword>
<protein>
    <submittedName>
        <fullName evidence="7">ATP-dependent DNA helicase DinG</fullName>
    </submittedName>
</protein>
<proteinExistence type="inferred from homology"/>
<dbReference type="InterPro" id="IPR027417">
    <property type="entry name" value="P-loop_NTPase"/>
</dbReference>
<keyword evidence="5" id="KW-0175">Coiled coil</keyword>
<dbReference type="GO" id="GO:0016818">
    <property type="term" value="F:hydrolase activity, acting on acid anhydrides, in phosphorus-containing anhydrides"/>
    <property type="evidence" value="ECO:0007669"/>
    <property type="project" value="InterPro"/>
</dbReference>
<dbReference type="GO" id="GO:0003678">
    <property type="term" value="F:DNA helicase activity"/>
    <property type="evidence" value="ECO:0007669"/>
    <property type="project" value="TreeGrafter"/>
</dbReference>
<dbReference type="InterPro" id="IPR014013">
    <property type="entry name" value="Helic_SF1/SF2_ATP-bd_DinG/Rad3"/>
</dbReference>
<evidence type="ECO:0000256" key="3">
    <source>
        <dbReference type="ARBA" id="ARBA00022840"/>
    </source>
</evidence>
<keyword evidence="1" id="KW-0547">Nucleotide-binding</keyword>
<keyword evidence="7" id="KW-0347">Helicase</keyword>
<evidence type="ECO:0000256" key="4">
    <source>
        <dbReference type="ARBA" id="ARBA00038058"/>
    </source>
</evidence>
<keyword evidence="8" id="KW-1185">Reference proteome</keyword>
<gene>
    <name evidence="7" type="ORF">SAMN05421721_102201</name>
</gene>
<dbReference type="PROSITE" id="PS51193">
    <property type="entry name" value="HELICASE_ATP_BIND_2"/>
    <property type="match status" value="1"/>
</dbReference>
<dbReference type="InterPro" id="IPR014001">
    <property type="entry name" value="Helicase_ATP-bd"/>
</dbReference>
<dbReference type="RefSeq" id="WP_244887817.1">
    <property type="nucleotide sequence ID" value="NZ_FOUO01000002.1"/>
</dbReference>
<evidence type="ECO:0000313" key="8">
    <source>
        <dbReference type="Proteomes" id="UP000199556"/>
    </source>
</evidence>
<dbReference type="PANTHER" id="PTHR11472:SF34">
    <property type="entry name" value="REGULATOR OF TELOMERE ELONGATION HELICASE 1"/>
    <property type="match status" value="1"/>
</dbReference>
<name>A0A1I4PS78_ECTMO</name>
<dbReference type="InterPro" id="IPR006555">
    <property type="entry name" value="ATP-dep_Helicase_C"/>
</dbReference>
<dbReference type="GO" id="GO:0005524">
    <property type="term" value="F:ATP binding"/>
    <property type="evidence" value="ECO:0007669"/>
    <property type="project" value="UniProtKB-KW"/>
</dbReference>
<organism evidence="7 8">
    <name type="scientific">Ectothiorhodospira mobilis</name>
    <dbReference type="NCBI Taxonomy" id="195064"/>
    <lineage>
        <taxon>Bacteria</taxon>
        <taxon>Pseudomonadati</taxon>
        <taxon>Pseudomonadota</taxon>
        <taxon>Gammaproteobacteria</taxon>
        <taxon>Chromatiales</taxon>
        <taxon>Ectothiorhodospiraceae</taxon>
        <taxon>Ectothiorhodospira</taxon>
    </lineage>
</organism>
<evidence type="ECO:0000256" key="2">
    <source>
        <dbReference type="ARBA" id="ARBA00022801"/>
    </source>
</evidence>
<evidence type="ECO:0000259" key="6">
    <source>
        <dbReference type="PROSITE" id="PS51193"/>
    </source>
</evidence>
<dbReference type="Gene3D" id="3.40.50.300">
    <property type="entry name" value="P-loop containing nucleotide triphosphate hydrolases"/>
    <property type="match status" value="2"/>
</dbReference>
<comment type="similarity">
    <text evidence="4">Belongs to the helicase family. DinG subfamily.</text>
</comment>
<keyword evidence="3" id="KW-0067">ATP-binding</keyword>
<feature type="domain" description="Helicase ATP-binding" evidence="6">
    <location>
        <begin position="14"/>
        <end position="276"/>
    </location>
</feature>
<dbReference type="AlphaFoldDB" id="A0A1I4PS78"/>
<dbReference type="Pfam" id="PF13307">
    <property type="entry name" value="Helicase_C_2"/>
    <property type="match status" value="1"/>
</dbReference>